<feature type="region of interest" description="Disordered" evidence="1">
    <location>
        <begin position="1"/>
        <end position="22"/>
    </location>
</feature>
<evidence type="ECO:0000256" key="1">
    <source>
        <dbReference type="SAM" id="MobiDB-lite"/>
    </source>
</evidence>
<sequence>MHHADSDTVRRPGAEPPSAPRPATIVATELGLPDVYLLRSRRFADPRGRFQELTRTDVLEEIIGYPVRLEQVNVSVSHRGVIRGIHVVARAPGQSKIVTCVRGSMLDIAVDLRVGSPTFGRFEMVALDDEMSASVYLGPGVGHAFVATAEHTCVLYQCSTLYTPGSELAVNVLDPHLGIPLTTGFDPILSENDRAAPTLAELLAQDMLPRYRPQ</sequence>
<dbReference type="InterPro" id="IPR000888">
    <property type="entry name" value="RmlC-like"/>
</dbReference>
<dbReference type="RefSeq" id="WP_218476558.1">
    <property type="nucleotide sequence ID" value="NZ_BAABJN010000018.1"/>
</dbReference>
<name>A0ABX8RWT5_NOCIO</name>
<dbReference type="PANTHER" id="PTHR21047:SF2">
    <property type="entry name" value="THYMIDINE DIPHOSPHO-4-KETO-RHAMNOSE 3,5-EPIMERASE"/>
    <property type="match status" value="1"/>
</dbReference>
<protein>
    <submittedName>
        <fullName evidence="2">dTDP-4-dehydrorhamnose 3,5-epimerase family protein</fullName>
    </submittedName>
</protein>
<dbReference type="CDD" id="cd00438">
    <property type="entry name" value="cupin_RmlC"/>
    <property type="match status" value="1"/>
</dbReference>
<dbReference type="PANTHER" id="PTHR21047">
    <property type="entry name" value="DTDP-6-DEOXY-D-GLUCOSE-3,5 EPIMERASE"/>
    <property type="match status" value="1"/>
</dbReference>
<keyword evidence="3" id="KW-1185">Reference proteome</keyword>
<feature type="compositionally biased region" description="Basic and acidic residues" evidence="1">
    <location>
        <begin position="1"/>
        <end position="13"/>
    </location>
</feature>
<dbReference type="EMBL" id="CP078145">
    <property type="protein sequence ID" value="QXN94124.1"/>
    <property type="molecule type" value="Genomic_DNA"/>
</dbReference>
<gene>
    <name evidence="2" type="ORF">KV110_14295</name>
</gene>
<evidence type="ECO:0000313" key="2">
    <source>
        <dbReference type="EMBL" id="QXN94124.1"/>
    </source>
</evidence>
<proteinExistence type="predicted"/>
<dbReference type="Proteomes" id="UP000694257">
    <property type="component" value="Chromosome"/>
</dbReference>
<accession>A0ABX8RWT5</accession>
<dbReference type="Pfam" id="PF00908">
    <property type="entry name" value="dTDP_sugar_isom"/>
    <property type="match status" value="1"/>
</dbReference>
<evidence type="ECO:0000313" key="3">
    <source>
        <dbReference type="Proteomes" id="UP000694257"/>
    </source>
</evidence>
<reference evidence="2 3" key="1">
    <citation type="submission" date="2021-07" db="EMBL/GenBank/DDBJ databases">
        <title>Whole Genome Sequence of Nocardia Iowensis.</title>
        <authorList>
            <person name="Lamm A."/>
            <person name="Collins-Fairclough A.M."/>
            <person name="Bunk B."/>
            <person name="Sproer C."/>
        </authorList>
    </citation>
    <scope>NUCLEOTIDE SEQUENCE [LARGE SCALE GENOMIC DNA]</scope>
    <source>
        <strain evidence="2 3">NRRL 5646</strain>
    </source>
</reference>
<organism evidence="2 3">
    <name type="scientific">Nocardia iowensis</name>
    <dbReference type="NCBI Taxonomy" id="204891"/>
    <lineage>
        <taxon>Bacteria</taxon>
        <taxon>Bacillati</taxon>
        <taxon>Actinomycetota</taxon>
        <taxon>Actinomycetes</taxon>
        <taxon>Mycobacteriales</taxon>
        <taxon>Nocardiaceae</taxon>
        <taxon>Nocardia</taxon>
    </lineage>
</organism>